<sequence length="73" mass="8435">MCMVLGKRSRHSCLVCVGVLHASDLDHEARIYGVWGTRSLVAGKKQERSKTPYCVSGLWQREFERVMYDWDVC</sequence>
<gene>
    <name evidence="1" type="ORF">BDR25DRAFT_304816</name>
</gene>
<reference evidence="1" key="1">
    <citation type="journal article" date="2020" name="Stud. Mycol.">
        <title>101 Dothideomycetes genomes: a test case for predicting lifestyles and emergence of pathogens.</title>
        <authorList>
            <person name="Haridas S."/>
            <person name="Albert R."/>
            <person name="Binder M."/>
            <person name="Bloem J."/>
            <person name="Labutti K."/>
            <person name="Salamov A."/>
            <person name="Andreopoulos B."/>
            <person name="Baker S."/>
            <person name="Barry K."/>
            <person name="Bills G."/>
            <person name="Bluhm B."/>
            <person name="Cannon C."/>
            <person name="Castanera R."/>
            <person name="Culley D."/>
            <person name="Daum C."/>
            <person name="Ezra D."/>
            <person name="Gonzalez J."/>
            <person name="Henrissat B."/>
            <person name="Kuo A."/>
            <person name="Liang C."/>
            <person name="Lipzen A."/>
            <person name="Lutzoni F."/>
            <person name="Magnuson J."/>
            <person name="Mondo S."/>
            <person name="Nolan M."/>
            <person name="Ohm R."/>
            <person name="Pangilinan J."/>
            <person name="Park H.-J."/>
            <person name="Ramirez L."/>
            <person name="Alfaro M."/>
            <person name="Sun H."/>
            <person name="Tritt A."/>
            <person name="Yoshinaga Y."/>
            <person name="Zwiers L.-H."/>
            <person name="Turgeon B."/>
            <person name="Goodwin S."/>
            <person name="Spatafora J."/>
            <person name="Crous P."/>
            <person name="Grigoriev I."/>
        </authorList>
    </citation>
    <scope>NUCLEOTIDE SEQUENCE</scope>
    <source>
        <strain evidence="1">ATCC 200398</strain>
    </source>
</reference>
<proteinExistence type="predicted"/>
<evidence type="ECO:0000313" key="2">
    <source>
        <dbReference type="Proteomes" id="UP000799755"/>
    </source>
</evidence>
<keyword evidence="2" id="KW-1185">Reference proteome</keyword>
<protein>
    <submittedName>
        <fullName evidence="1">Uncharacterized protein</fullName>
    </submittedName>
</protein>
<name>A0ACB6QRE2_9PLEO</name>
<organism evidence="1 2">
    <name type="scientific">Lindgomyces ingoldianus</name>
    <dbReference type="NCBI Taxonomy" id="673940"/>
    <lineage>
        <taxon>Eukaryota</taxon>
        <taxon>Fungi</taxon>
        <taxon>Dikarya</taxon>
        <taxon>Ascomycota</taxon>
        <taxon>Pezizomycotina</taxon>
        <taxon>Dothideomycetes</taxon>
        <taxon>Pleosporomycetidae</taxon>
        <taxon>Pleosporales</taxon>
        <taxon>Lindgomycetaceae</taxon>
        <taxon>Lindgomyces</taxon>
    </lineage>
</organism>
<evidence type="ECO:0000313" key="1">
    <source>
        <dbReference type="EMBL" id="KAF2468867.1"/>
    </source>
</evidence>
<dbReference type="EMBL" id="MU003514">
    <property type="protein sequence ID" value="KAF2468867.1"/>
    <property type="molecule type" value="Genomic_DNA"/>
</dbReference>
<accession>A0ACB6QRE2</accession>
<comment type="caution">
    <text evidence="1">The sequence shown here is derived from an EMBL/GenBank/DDBJ whole genome shotgun (WGS) entry which is preliminary data.</text>
</comment>
<dbReference type="Proteomes" id="UP000799755">
    <property type="component" value="Unassembled WGS sequence"/>
</dbReference>